<gene>
    <name evidence="2" type="ORF">IQ229_01085</name>
</gene>
<proteinExistence type="predicted"/>
<evidence type="ECO:0000256" key="1">
    <source>
        <dbReference type="SAM" id="MobiDB-lite"/>
    </source>
</evidence>
<reference evidence="2 3" key="1">
    <citation type="submission" date="2020-10" db="EMBL/GenBank/DDBJ databases">
        <authorList>
            <person name="Castelo-Branco R."/>
            <person name="Eusebio N."/>
            <person name="Adriana R."/>
            <person name="Vieira A."/>
            <person name="Brugerolle De Fraissinette N."/>
            <person name="Rezende De Castro R."/>
            <person name="Schneider M.P."/>
            <person name="Vasconcelos V."/>
            <person name="Leao P.N."/>
        </authorList>
    </citation>
    <scope>NUCLEOTIDE SEQUENCE [LARGE SCALE GENOMIC DNA]</scope>
    <source>
        <strain evidence="2 3">LEGE 07299</strain>
    </source>
</reference>
<organism evidence="2 3">
    <name type="scientific">Nostoc cf. edaphicum LEGE 07299</name>
    <dbReference type="NCBI Taxonomy" id="2777974"/>
    <lineage>
        <taxon>Bacteria</taxon>
        <taxon>Bacillati</taxon>
        <taxon>Cyanobacteriota</taxon>
        <taxon>Cyanophyceae</taxon>
        <taxon>Nostocales</taxon>
        <taxon>Nostocaceae</taxon>
        <taxon>Nostoc</taxon>
    </lineage>
</organism>
<dbReference type="RefSeq" id="WP_194040492.1">
    <property type="nucleotide sequence ID" value="NZ_JADEXF010000018.1"/>
</dbReference>
<evidence type="ECO:0000313" key="3">
    <source>
        <dbReference type="Proteomes" id="UP000647836"/>
    </source>
</evidence>
<accession>A0ABR9TU00</accession>
<sequence length="176" mass="19786">MELPEAVGEHEAQILEQRQAEVQQAEAQERMAQAKLEAASLNAAEKERSLSASLQEARSALLVAQAQLKSAEDRRSYQEYEHSLALAKRIEEENQANQSYSRQLMETEAQKRDKDFQVAQVKGRIQEVDNRLAQLSTVKSPYSGQVRRIKYVGQKDKDLSVEVTLVVSGTDATPTR</sequence>
<protein>
    <submittedName>
        <fullName evidence="2">Uncharacterized protein</fullName>
    </submittedName>
</protein>
<dbReference type="Proteomes" id="UP000647836">
    <property type="component" value="Unassembled WGS sequence"/>
</dbReference>
<dbReference type="EMBL" id="JADEXF010000018">
    <property type="protein sequence ID" value="MBE9103587.1"/>
    <property type="molecule type" value="Genomic_DNA"/>
</dbReference>
<keyword evidence="3" id="KW-1185">Reference proteome</keyword>
<comment type="caution">
    <text evidence="2">The sequence shown here is derived from an EMBL/GenBank/DDBJ whole genome shotgun (WGS) entry which is preliminary data.</text>
</comment>
<feature type="region of interest" description="Disordered" evidence="1">
    <location>
        <begin position="92"/>
        <end position="111"/>
    </location>
</feature>
<evidence type="ECO:0000313" key="2">
    <source>
        <dbReference type="EMBL" id="MBE9103587.1"/>
    </source>
</evidence>
<name>A0ABR9TU00_9NOSO</name>
<feature type="compositionally biased region" description="Polar residues" evidence="1">
    <location>
        <begin position="95"/>
        <end position="104"/>
    </location>
</feature>